<feature type="region of interest" description="Disordered" evidence="1">
    <location>
        <begin position="19"/>
        <end position="40"/>
    </location>
</feature>
<organism evidence="2 3">
    <name type="scientific">Streptomyces ruber</name>
    <dbReference type="NCBI Taxonomy" id="83378"/>
    <lineage>
        <taxon>Bacteria</taxon>
        <taxon>Bacillati</taxon>
        <taxon>Actinomycetota</taxon>
        <taxon>Actinomycetes</taxon>
        <taxon>Kitasatosporales</taxon>
        <taxon>Streptomycetaceae</taxon>
        <taxon>Streptomyces</taxon>
    </lineage>
</organism>
<reference evidence="2" key="1">
    <citation type="journal article" date="2014" name="Int. J. Syst. Evol. Microbiol.">
        <title>Complete genome sequence of Corynebacterium casei LMG S-19264T (=DSM 44701T), isolated from a smear-ripened cheese.</title>
        <authorList>
            <consortium name="US DOE Joint Genome Institute (JGI-PGF)"/>
            <person name="Walter F."/>
            <person name="Albersmeier A."/>
            <person name="Kalinowski J."/>
            <person name="Ruckert C."/>
        </authorList>
    </citation>
    <scope>NUCLEOTIDE SEQUENCE</scope>
    <source>
        <strain evidence="2">JCM 3131</strain>
    </source>
</reference>
<dbReference type="EMBL" id="BMQK01000012">
    <property type="protein sequence ID" value="GGQ72642.1"/>
    <property type="molecule type" value="Genomic_DNA"/>
</dbReference>
<accession>A0A918EU99</accession>
<dbReference type="AlphaFoldDB" id="A0A918EU99"/>
<gene>
    <name evidence="2" type="ORF">GCM10010145_47910</name>
</gene>
<feature type="compositionally biased region" description="Basic and acidic residues" evidence="1">
    <location>
        <begin position="70"/>
        <end position="82"/>
    </location>
</feature>
<keyword evidence="3" id="KW-1185">Reference proteome</keyword>
<feature type="region of interest" description="Disordered" evidence="1">
    <location>
        <begin position="56"/>
        <end position="82"/>
    </location>
</feature>
<dbReference type="Proteomes" id="UP000620156">
    <property type="component" value="Unassembled WGS sequence"/>
</dbReference>
<sequence>MREGMVGVVGVVGEVCPGGAGLGGARSGRQRMLPRTAPAVGVPARPLRSLGFQWNRTGRRLTDSPTPSTGRDHERVRNPDDVNRATGRCATITVRVSTVR</sequence>
<proteinExistence type="predicted"/>
<comment type="caution">
    <text evidence="2">The sequence shown here is derived from an EMBL/GenBank/DDBJ whole genome shotgun (WGS) entry which is preliminary data.</text>
</comment>
<protein>
    <submittedName>
        <fullName evidence="2">Uncharacterized protein</fullName>
    </submittedName>
</protein>
<name>A0A918EU99_9ACTN</name>
<evidence type="ECO:0000313" key="3">
    <source>
        <dbReference type="Proteomes" id="UP000620156"/>
    </source>
</evidence>
<evidence type="ECO:0000256" key="1">
    <source>
        <dbReference type="SAM" id="MobiDB-lite"/>
    </source>
</evidence>
<reference evidence="2" key="2">
    <citation type="submission" date="2020-09" db="EMBL/GenBank/DDBJ databases">
        <authorList>
            <person name="Sun Q."/>
            <person name="Ohkuma M."/>
        </authorList>
    </citation>
    <scope>NUCLEOTIDE SEQUENCE</scope>
    <source>
        <strain evidence="2">JCM 3131</strain>
    </source>
</reference>
<evidence type="ECO:0000313" key="2">
    <source>
        <dbReference type="EMBL" id="GGQ72642.1"/>
    </source>
</evidence>